<dbReference type="RefSeq" id="WP_055473942.1">
    <property type="nucleotide sequence ID" value="NZ_JBIRWE010000004.1"/>
</dbReference>
<sequence length="177" mass="18979">MTPTPDELVEKWRPLLSAEAEAEAYGVGVEAADLEQGVWVRLLEQIGAAGPPRDPAAWLRAAVRAEARAARRRARREVPYGSVRGAAAEAGGRAVEDRAVTAEARRALRAAVARLPGRCPRILRAMLSPGDPTYREVAGELGISQGSLGPLRSRCLGCLRRMLPAEVAAPQLWGGER</sequence>
<dbReference type="Gene3D" id="1.10.1740.10">
    <property type="match status" value="1"/>
</dbReference>
<comment type="caution">
    <text evidence="7">The sequence shown here is derived from an EMBL/GenBank/DDBJ whole genome shotgun (WGS) entry which is preliminary data.</text>
</comment>
<accession>A0ABW7USE2</accession>
<evidence type="ECO:0000256" key="5">
    <source>
        <dbReference type="ARBA" id="ARBA00023163"/>
    </source>
</evidence>
<organism evidence="7 8">
    <name type="scientific">Streptomyces pathocidini</name>
    <dbReference type="NCBI Taxonomy" id="1650571"/>
    <lineage>
        <taxon>Bacteria</taxon>
        <taxon>Bacillati</taxon>
        <taxon>Actinomycetota</taxon>
        <taxon>Actinomycetes</taxon>
        <taxon>Kitasatosporales</taxon>
        <taxon>Streptomycetaceae</taxon>
        <taxon>Streptomyces</taxon>
    </lineage>
</organism>
<dbReference type="InterPro" id="IPR013325">
    <property type="entry name" value="RNA_pol_sigma_r2"/>
</dbReference>
<dbReference type="PANTHER" id="PTHR43133:SF52">
    <property type="entry name" value="ECF RNA POLYMERASE SIGMA FACTOR SIGL"/>
    <property type="match status" value="1"/>
</dbReference>
<dbReference type="InterPro" id="IPR007627">
    <property type="entry name" value="RNA_pol_sigma70_r2"/>
</dbReference>
<evidence type="ECO:0000256" key="3">
    <source>
        <dbReference type="ARBA" id="ARBA00023082"/>
    </source>
</evidence>
<dbReference type="PANTHER" id="PTHR43133">
    <property type="entry name" value="RNA POLYMERASE ECF-TYPE SIGMA FACTO"/>
    <property type="match status" value="1"/>
</dbReference>
<dbReference type="Gene3D" id="1.10.10.10">
    <property type="entry name" value="Winged helix-like DNA-binding domain superfamily/Winged helix DNA-binding domain"/>
    <property type="match status" value="1"/>
</dbReference>
<evidence type="ECO:0000256" key="4">
    <source>
        <dbReference type="ARBA" id="ARBA00023125"/>
    </source>
</evidence>
<dbReference type="SUPFAM" id="SSF88946">
    <property type="entry name" value="Sigma2 domain of RNA polymerase sigma factors"/>
    <property type="match status" value="1"/>
</dbReference>
<evidence type="ECO:0000256" key="2">
    <source>
        <dbReference type="ARBA" id="ARBA00023015"/>
    </source>
</evidence>
<evidence type="ECO:0000313" key="7">
    <source>
        <dbReference type="EMBL" id="MFI1964786.1"/>
    </source>
</evidence>
<keyword evidence="8" id="KW-1185">Reference proteome</keyword>
<evidence type="ECO:0000259" key="6">
    <source>
        <dbReference type="Pfam" id="PF04542"/>
    </source>
</evidence>
<keyword evidence="5" id="KW-0804">Transcription</keyword>
<keyword evidence="4" id="KW-0238">DNA-binding</keyword>
<dbReference type="NCBIfam" id="TIGR02937">
    <property type="entry name" value="sigma70-ECF"/>
    <property type="match status" value="1"/>
</dbReference>
<dbReference type="EMBL" id="JBIRWE010000004">
    <property type="protein sequence ID" value="MFI1964786.1"/>
    <property type="molecule type" value="Genomic_DNA"/>
</dbReference>
<feature type="domain" description="RNA polymerase sigma-70 region 2" evidence="6">
    <location>
        <begin position="8"/>
        <end position="76"/>
    </location>
</feature>
<keyword evidence="2" id="KW-0805">Transcription regulation</keyword>
<dbReference type="InterPro" id="IPR014284">
    <property type="entry name" value="RNA_pol_sigma-70_dom"/>
</dbReference>
<dbReference type="Pfam" id="PF04542">
    <property type="entry name" value="Sigma70_r2"/>
    <property type="match status" value="1"/>
</dbReference>
<proteinExistence type="inferred from homology"/>
<name>A0ABW7USE2_9ACTN</name>
<protein>
    <submittedName>
        <fullName evidence="7">Sigma-70 family RNA polymerase sigma factor</fullName>
    </submittedName>
</protein>
<keyword evidence="3" id="KW-0731">Sigma factor</keyword>
<gene>
    <name evidence="7" type="ORF">ACH429_11820</name>
</gene>
<evidence type="ECO:0000256" key="1">
    <source>
        <dbReference type="ARBA" id="ARBA00010641"/>
    </source>
</evidence>
<dbReference type="InterPro" id="IPR013324">
    <property type="entry name" value="RNA_pol_sigma_r3/r4-like"/>
</dbReference>
<dbReference type="InterPro" id="IPR036388">
    <property type="entry name" value="WH-like_DNA-bd_sf"/>
</dbReference>
<dbReference type="Proteomes" id="UP001611548">
    <property type="component" value="Unassembled WGS sequence"/>
</dbReference>
<comment type="similarity">
    <text evidence="1">Belongs to the sigma-70 factor family. ECF subfamily.</text>
</comment>
<evidence type="ECO:0000313" key="8">
    <source>
        <dbReference type="Proteomes" id="UP001611548"/>
    </source>
</evidence>
<reference evidence="7 8" key="1">
    <citation type="submission" date="2024-10" db="EMBL/GenBank/DDBJ databases">
        <title>The Natural Products Discovery Center: Release of the First 8490 Sequenced Strains for Exploring Actinobacteria Biosynthetic Diversity.</title>
        <authorList>
            <person name="Kalkreuter E."/>
            <person name="Kautsar S.A."/>
            <person name="Yang D."/>
            <person name="Bader C.D."/>
            <person name="Teijaro C.N."/>
            <person name="Fluegel L."/>
            <person name="Davis C.M."/>
            <person name="Simpson J.R."/>
            <person name="Lauterbach L."/>
            <person name="Steele A.D."/>
            <person name="Gui C."/>
            <person name="Meng S."/>
            <person name="Li G."/>
            <person name="Viehrig K."/>
            <person name="Ye F."/>
            <person name="Su P."/>
            <person name="Kiefer A.F."/>
            <person name="Nichols A."/>
            <person name="Cepeda A.J."/>
            <person name="Yan W."/>
            <person name="Fan B."/>
            <person name="Jiang Y."/>
            <person name="Adhikari A."/>
            <person name="Zheng C.-J."/>
            <person name="Schuster L."/>
            <person name="Cowan T.M."/>
            <person name="Smanski M.J."/>
            <person name="Chevrette M.G."/>
            <person name="De Carvalho L.P.S."/>
            <person name="Shen B."/>
        </authorList>
    </citation>
    <scope>NUCLEOTIDE SEQUENCE [LARGE SCALE GENOMIC DNA]</scope>
    <source>
        <strain evidence="7 8">NPDC020327</strain>
    </source>
</reference>
<dbReference type="InterPro" id="IPR039425">
    <property type="entry name" value="RNA_pol_sigma-70-like"/>
</dbReference>
<dbReference type="SUPFAM" id="SSF88659">
    <property type="entry name" value="Sigma3 and sigma4 domains of RNA polymerase sigma factors"/>
    <property type="match status" value="1"/>
</dbReference>